<dbReference type="OrthoDB" id="7563604at2"/>
<dbReference type="InterPro" id="IPR046505">
    <property type="entry name" value="DUF6683"/>
</dbReference>
<reference evidence="2 3" key="1">
    <citation type="submission" date="2017-07" db="EMBL/GenBank/DDBJ databases">
        <authorList>
            <person name="Sun Z.S."/>
            <person name="Albrecht U."/>
            <person name="Echele G."/>
            <person name="Lee C.C."/>
        </authorList>
    </citation>
    <scope>NUCLEOTIDE SEQUENCE [LARGE SCALE GENOMIC DNA]</scope>
    <source>
        <strain evidence="2 3">CGMCC 1.12672</strain>
    </source>
</reference>
<dbReference type="RefSeq" id="WP_144033483.1">
    <property type="nucleotide sequence ID" value="NZ_OBMI01000001.1"/>
</dbReference>
<dbReference type="AlphaFoldDB" id="A0A285QA16"/>
<dbReference type="EMBL" id="OBMI01000001">
    <property type="protein sequence ID" value="SOB78703.1"/>
    <property type="molecule type" value="Genomic_DNA"/>
</dbReference>
<gene>
    <name evidence="2" type="ORF">SAMN06297144_0172</name>
</gene>
<protein>
    <submittedName>
        <fullName evidence="2">Uncharacterized protein</fullName>
    </submittedName>
</protein>
<dbReference type="Proteomes" id="UP000219494">
    <property type="component" value="Unassembled WGS sequence"/>
</dbReference>
<organism evidence="2 3">
    <name type="scientific">Sphingomonas guangdongensis</name>
    <dbReference type="NCBI Taxonomy" id="1141890"/>
    <lineage>
        <taxon>Bacteria</taxon>
        <taxon>Pseudomonadati</taxon>
        <taxon>Pseudomonadota</taxon>
        <taxon>Alphaproteobacteria</taxon>
        <taxon>Sphingomonadales</taxon>
        <taxon>Sphingomonadaceae</taxon>
        <taxon>Sphingomonas</taxon>
    </lineage>
</organism>
<evidence type="ECO:0000256" key="1">
    <source>
        <dbReference type="SAM" id="MobiDB-lite"/>
    </source>
</evidence>
<proteinExistence type="predicted"/>
<sequence length="245" mass="25477">MRARSLPWLVAAIIFVGTAGTGAAQDLGGYYGGMAMGGLVTNQTNITQSAIGTRGEQDAAEAAQPSEAETAPPLRYTPSLARRRSNLAGFVARLRAGDPQGATALEQAAASGDLIESIGADLARYGLRIDDVADAYSVWWVNAWLGWAGDTSDQTRAQMAAVRAQAARAVAATPSFANADEAARQEFAESLLVQAALIGAATKQIETDPAMKPQLRQAMAQAGQGMGLDFAAMRLTSSGFRAVGE</sequence>
<evidence type="ECO:0000313" key="3">
    <source>
        <dbReference type="Proteomes" id="UP000219494"/>
    </source>
</evidence>
<keyword evidence="3" id="KW-1185">Reference proteome</keyword>
<name>A0A285QA16_9SPHN</name>
<accession>A0A285QA16</accession>
<feature type="region of interest" description="Disordered" evidence="1">
    <location>
        <begin position="52"/>
        <end position="73"/>
    </location>
</feature>
<evidence type="ECO:0000313" key="2">
    <source>
        <dbReference type="EMBL" id="SOB78703.1"/>
    </source>
</evidence>
<dbReference type="Pfam" id="PF20388">
    <property type="entry name" value="DUF6683"/>
    <property type="match status" value="1"/>
</dbReference>